<evidence type="ECO:0000313" key="2">
    <source>
        <dbReference type="Proteomes" id="UP000580654"/>
    </source>
</evidence>
<keyword evidence="2" id="KW-1185">Reference proteome</keyword>
<dbReference type="EMBL" id="JACIJD010000039">
    <property type="protein sequence ID" value="MBB5696372.1"/>
    <property type="molecule type" value="Genomic_DNA"/>
</dbReference>
<gene>
    <name evidence="1" type="ORF">FHS87_004443</name>
</gene>
<evidence type="ECO:0008006" key="3">
    <source>
        <dbReference type="Google" id="ProtNLM"/>
    </source>
</evidence>
<proteinExistence type="predicted"/>
<name>A0A840YM69_9PROT</name>
<protein>
    <recommendedName>
        <fullName evidence="3">Transposase</fullName>
    </recommendedName>
</protein>
<sequence length="32" mass="3517">MMEVVLRKGRVLRMSATTEPARLVAFVAALEA</sequence>
<evidence type="ECO:0000313" key="1">
    <source>
        <dbReference type="EMBL" id="MBB5696372.1"/>
    </source>
</evidence>
<dbReference type="AlphaFoldDB" id="A0A840YM69"/>
<accession>A0A840YM69</accession>
<reference evidence="1 2" key="1">
    <citation type="submission" date="2020-08" db="EMBL/GenBank/DDBJ databases">
        <title>Genomic Encyclopedia of Type Strains, Phase IV (KMG-IV): sequencing the most valuable type-strain genomes for metagenomic binning, comparative biology and taxonomic classification.</title>
        <authorList>
            <person name="Goeker M."/>
        </authorList>
    </citation>
    <scope>NUCLEOTIDE SEQUENCE [LARGE SCALE GENOMIC DNA]</scope>
    <source>
        <strain evidence="1 2">DSM 25622</strain>
    </source>
</reference>
<comment type="caution">
    <text evidence="1">The sequence shown here is derived from an EMBL/GenBank/DDBJ whole genome shotgun (WGS) entry which is preliminary data.</text>
</comment>
<organism evidence="1 2">
    <name type="scientific">Muricoccus pecuniae</name>
    <dbReference type="NCBI Taxonomy" id="693023"/>
    <lineage>
        <taxon>Bacteria</taxon>
        <taxon>Pseudomonadati</taxon>
        <taxon>Pseudomonadota</taxon>
        <taxon>Alphaproteobacteria</taxon>
        <taxon>Acetobacterales</taxon>
        <taxon>Roseomonadaceae</taxon>
        <taxon>Muricoccus</taxon>
    </lineage>
</organism>
<dbReference type="Proteomes" id="UP000580654">
    <property type="component" value="Unassembled WGS sequence"/>
</dbReference>